<feature type="transmembrane region" description="Helical" evidence="1">
    <location>
        <begin position="119"/>
        <end position="139"/>
    </location>
</feature>
<feature type="transmembrane region" description="Helical" evidence="1">
    <location>
        <begin position="394"/>
        <end position="412"/>
    </location>
</feature>
<protein>
    <recommendedName>
        <fullName evidence="4">4-amino-4-deoxy-L-arabinose transferase-like glycosyltransferase</fullName>
    </recommendedName>
</protein>
<accession>A0ABW1I0Q3</accession>
<feature type="transmembrane region" description="Helical" evidence="1">
    <location>
        <begin position="215"/>
        <end position="236"/>
    </location>
</feature>
<name>A0ABW1I0Q3_9PSEU</name>
<evidence type="ECO:0000313" key="3">
    <source>
        <dbReference type="Proteomes" id="UP001596119"/>
    </source>
</evidence>
<dbReference type="RefSeq" id="WP_379563809.1">
    <property type="nucleotide sequence ID" value="NZ_JBHSQK010000006.1"/>
</dbReference>
<keyword evidence="1" id="KW-0812">Transmembrane</keyword>
<dbReference type="Proteomes" id="UP001596119">
    <property type="component" value="Unassembled WGS sequence"/>
</dbReference>
<feature type="transmembrane region" description="Helical" evidence="1">
    <location>
        <begin position="325"/>
        <end position="343"/>
    </location>
</feature>
<sequence length="592" mass="62699">MHLASAEARRVAPRQRWKVASRARWGLVGVALLYSVCSLALHHRVLGDLSASTVGWASSDSHQFIWWLEWFLHAVSTGANPLYTTYQHYPYGVNGMWNVPVPVLAALMAPVTATAGPVVAFNVAMILGPVASGVAFVAATRRLVPSLVARAVAGGLYAFSPFVVAHASVGHLNLVWAVFPPLLIWFVDSALLRHDPSPYRTGALFGLGLALQTGLYTQTLAVGAVSLVVVALVLALRNPALVRRRLPTLLRSTVSCLVVYFVLCAYPFYLLLAGPSRPLERIRPPDETMADAANLLFPSPLTAVRVDPGGFGERLALHPGEQGGYIGPALLLLVVVALAVGVRREVVRPAALVGAILIVLSFGIHLVVLNEVLLPVMPWRLLLDVPLLGEIEPVRLQIFIAACLALTVAVWVEDLVGRPRTVGWWAAVGLTVLTVVSWVPAPDAVRTVHTPVPAFFTREAAEVLGPGAVVEVTPRATGAWEGGAVALLWQAESGMAYRATGGYFIGSGPGRPLLLAGPVNAYQAGIDALRTGADPGSPTGARRELQQLGVTAIVLVPQDGEPAAARVLDWTRAVSGGSGRPLGGVVLFELAP</sequence>
<evidence type="ECO:0000256" key="1">
    <source>
        <dbReference type="SAM" id="Phobius"/>
    </source>
</evidence>
<keyword evidence="3" id="KW-1185">Reference proteome</keyword>
<dbReference type="EMBL" id="JBHSQK010000006">
    <property type="protein sequence ID" value="MFC5947191.1"/>
    <property type="molecule type" value="Genomic_DNA"/>
</dbReference>
<proteinExistence type="predicted"/>
<feature type="transmembrane region" description="Helical" evidence="1">
    <location>
        <begin position="95"/>
        <end position="113"/>
    </location>
</feature>
<keyword evidence="1" id="KW-0472">Membrane</keyword>
<feature type="transmembrane region" description="Helical" evidence="1">
    <location>
        <begin position="350"/>
        <end position="374"/>
    </location>
</feature>
<feature type="transmembrane region" description="Helical" evidence="1">
    <location>
        <begin position="151"/>
        <end position="179"/>
    </location>
</feature>
<evidence type="ECO:0000313" key="2">
    <source>
        <dbReference type="EMBL" id="MFC5947191.1"/>
    </source>
</evidence>
<feature type="transmembrane region" description="Helical" evidence="1">
    <location>
        <begin position="25"/>
        <end position="44"/>
    </location>
</feature>
<organism evidence="2 3">
    <name type="scientific">Pseudonocardia lutea</name>
    <dbReference type="NCBI Taxonomy" id="2172015"/>
    <lineage>
        <taxon>Bacteria</taxon>
        <taxon>Bacillati</taxon>
        <taxon>Actinomycetota</taxon>
        <taxon>Actinomycetes</taxon>
        <taxon>Pseudonocardiales</taxon>
        <taxon>Pseudonocardiaceae</taxon>
        <taxon>Pseudonocardia</taxon>
    </lineage>
</organism>
<evidence type="ECO:0008006" key="4">
    <source>
        <dbReference type="Google" id="ProtNLM"/>
    </source>
</evidence>
<feature type="transmembrane region" description="Helical" evidence="1">
    <location>
        <begin position="424"/>
        <end position="441"/>
    </location>
</feature>
<gene>
    <name evidence="2" type="ORF">ACFQH9_02715</name>
</gene>
<comment type="caution">
    <text evidence="2">The sequence shown here is derived from an EMBL/GenBank/DDBJ whole genome shotgun (WGS) entry which is preliminary data.</text>
</comment>
<feature type="transmembrane region" description="Helical" evidence="1">
    <location>
        <begin position="248"/>
        <end position="269"/>
    </location>
</feature>
<reference evidence="3" key="1">
    <citation type="journal article" date="2019" name="Int. J. Syst. Evol. Microbiol.">
        <title>The Global Catalogue of Microorganisms (GCM) 10K type strain sequencing project: providing services to taxonomists for standard genome sequencing and annotation.</title>
        <authorList>
            <consortium name="The Broad Institute Genomics Platform"/>
            <consortium name="The Broad Institute Genome Sequencing Center for Infectious Disease"/>
            <person name="Wu L."/>
            <person name="Ma J."/>
        </authorList>
    </citation>
    <scope>NUCLEOTIDE SEQUENCE [LARGE SCALE GENOMIC DNA]</scope>
    <source>
        <strain evidence="3">CGMCC 4.7397</strain>
    </source>
</reference>
<feature type="transmembrane region" description="Helical" evidence="1">
    <location>
        <begin position="64"/>
        <end position="83"/>
    </location>
</feature>
<keyword evidence="1" id="KW-1133">Transmembrane helix</keyword>